<evidence type="ECO:0000313" key="2">
    <source>
        <dbReference type="Proteomes" id="UP000037460"/>
    </source>
</evidence>
<keyword evidence="2" id="KW-1185">Reference proteome</keyword>
<dbReference type="EMBL" id="JWZX01001807">
    <property type="protein sequence ID" value="KOO32300.1"/>
    <property type="molecule type" value="Genomic_DNA"/>
</dbReference>
<organism evidence="1 2">
    <name type="scientific">Chrysochromulina tobinii</name>
    <dbReference type="NCBI Taxonomy" id="1460289"/>
    <lineage>
        <taxon>Eukaryota</taxon>
        <taxon>Haptista</taxon>
        <taxon>Haptophyta</taxon>
        <taxon>Prymnesiophyceae</taxon>
        <taxon>Prymnesiales</taxon>
        <taxon>Chrysochromulinaceae</taxon>
        <taxon>Chrysochromulina</taxon>
    </lineage>
</organism>
<evidence type="ECO:0000313" key="1">
    <source>
        <dbReference type="EMBL" id="KOO32300.1"/>
    </source>
</evidence>
<protein>
    <submittedName>
        <fullName evidence="1">Uncharacterized protein</fullName>
    </submittedName>
</protein>
<gene>
    <name evidence="1" type="ORF">Ctob_007709</name>
</gene>
<comment type="caution">
    <text evidence="1">The sequence shown here is derived from an EMBL/GenBank/DDBJ whole genome shotgun (WGS) entry which is preliminary data.</text>
</comment>
<reference evidence="2" key="1">
    <citation type="journal article" date="2015" name="PLoS Genet.">
        <title>Genome Sequence and Transcriptome Analyses of Chrysochromulina tobin: Metabolic Tools for Enhanced Algal Fitness in the Prominent Order Prymnesiales (Haptophyceae).</title>
        <authorList>
            <person name="Hovde B.T."/>
            <person name="Deodato C.R."/>
            <person name="Hunsperger H.M."/>
            <person name="Ryken S.A."/>
            <person name="Yost W."/>
            <person name="Jha R.K."/>
            <person name="Patterson J."/>
            <person name="Monnat R.J. Jr."/>
            <person name="Barlow S.B."/>
            <person name="Starkenburg S.R."/>
            <person name="Cattolico R.A."/>
        </authorList>
    </citation>
    <scope>NUCLEOTIDE SEQUENCE</scope>
    <source>
        <strain evidence="2">CCMP291</strain>
    </source>
</reference>
<dbReference type="Proteomes" id="UP000037460">
    <property type="component" value="Unassembled WGS sequence"/>
</dbReference>
<sequence>MNEAIRANHASWGVKLLDWGRFTSPFEGWYYPDGLHQHGWVSTIYFELLLNTVLAATDEHALATRACGGDD</sequence>
<proteinExistence type="predicted"/>
<dbReference type="AlphaFoldDB" id="A0A0M0K0G3"/>
<accession>A0A0M0K0G3</accession>
<name>A0A0M0K0G3_9EUKA</name>